<keyword evidence="1" id="KW-1133">Transmembrane helix</keyword>
<evidence type="ECO:0000313" key="2">
    <source>
        <dbReference type="EMBL" id="NGM81311.1"/>
    </source>
</evidence>
<keyword evidence="3" id="KW-1185">Reference proteome</keyword>
<feature type="transmembrane region" description="Helical" evidence="1">
    <location>
        <begin position="31"/>
        <end position="50"/>
    </location>
</feature>
<dbReference type="Proteomes" id="UP000480151">
    <property type="component" value="Unassembled WGS sequence"/>
</dbReference>
<name>A0A6M1PLU0_9BACL</name>
<accession>A0A6M1PLU0</accession>
<proteinExistence type="predicted"/>
<protein>
    <submittedName>
        <fullName evidence="2">Uncharacterized protein</fullName>
    </submittedName>
</protein>
<organism evidence="2 3">
    <name type="scientific">Paenibacillus apii</name>
    <dbReference type="NCBI Taxonomy" id="1850370"/>
    <lineage>
        <taxon>Bacteria</taxon>
        <taxon>Bacillati</taxon>
        <taxon>Bacillota</taxon>
        <taxon>Bacilli</taxon>
        <taxon>Bacillales</taxon>
        <taxon>Paenibacillaceae</taxon>
        <taxon>Paenibacillus</taxon>
    </lineage>
</organism>
<evidence type="ECO:0000313" key="3">
    <source>
        <dbReference type="Proteomes" id="UP000480151"/>
    </source>
</evidence>
<reference evidence="2 3" key="1">
    <citation type="submission" date="2020-02" db="EMBL/GenBank/DDBJ databases">
        <authorList>
            <person name="Gao J."/>
            <person name="Sun J."/>
        </authorList>
    </citation>
    <scope>NUCLEOTIDE SEQUENCE [LARGE SCALE GENOMIC DNA]</scope>
    <source>
        <strain evidence="2 3">7124</strain>
    </source>
</reference>
<sequence>MNKYSSILVFLGLALGGYSYKKYFFASGTRALVLLIIVGGVAGYIIGFMINDQVKKRVNLSKNQPVHFSSEFLKDGFKYLAVAICIAAFGLFIYPGMYKYDKLNQKYPVMINRITGETKVLKGNTWETVGNADAQLSKFEEYKQQVYTRLETQNDDIKNSILSDIKDELEKAKDDVISEARNVVDEGHKYDDLRASVNSSYTNSAEEYAGETFGEGDTEATVKEIMGTPDTISKLLDREVWYYGASSVTFVDNKVSEWSDFGNNLHLK</sequence>
<keyword evidence="1" id="KW-0472">Membrane</keyword>
<evidence type="ECO:0000256" key="1">
    <source>
        <dbReference type="SAM" id="Phobius"/>
    </source>
</evidence>
<comment type="caution">
    <text evidence="2">The sequence shown here is derived from an EMBL/GenBank/DDBJ whole genome shotgun (WGS) entry which is preliminary data.</text>
</comment>
<dbReference type="RefSeq" id="WP_165094045.1">
    <property type="nucleotide sequence ID" value="NZ_JAAKGU010000001.1"/>
</dbReference>
<dbReference type="EMBL" id="JAAKGU010000001">
    <property type="protein sequence ID" value="NGM81311.1"/>
    <property type="molecule type" value="Genomic_DNA"/>
</dbReference>
<feature type="transmembrane region" description="Helical" evidence="1">
    <location>
        <begin position="79"/>
        <end position="98"/>
    </location>
</feature>
<gene>
    <name evidence="2" type="ORF">G5B47_02665</name>
</gene>
<dbReference type="AlphaFoldDB" id="A0A6M1PLU0"/>
<keyword evidence="1" id="KW-0812">Transmembrane</keyword>